<protein>
    <submittedName>
        <fullName evidence="5">AraC family transcriptional regulator</fullName>
    </submittedName>
</protein>
<evidence type="ECO:0000256" key="3">
    <source>
        <dbReference type="ARBA" id="ARBA00023163"/>
    </source>
</evidence>
<dbReference type="Proteomes" id="UP001629432">
    <property type="component" value="Unassembled WGS sequence"/>
</dbReference>
<dbReference type="Gene3D" id="1.10.10.60">
    <property type="entry name" value="Homeodomain-like"/>
    <property type="match status" value="1"/>
</dbReference>
<evidence type="ECO:0000259" key="4">
    <source>
        <dbReference type="PROSITE" id="PS01124"/>
    </source>
</evidence>
<keyword evidence="6" id="KW-1185">Reference proteome</keyword>
<dbReference type="PANTHER" id="PTHR47894">
    <property type="entry name" value="HTH-TYPE TRANSCRIPTIONAL REGULATOR GADX"/>
    <property type="match status" value="1"/>
</dbReference>
<feature type="domain" description="HTH araC/xylS-type" evidence="4">
    <location>
        <begin position="169"/>
        <end position="266"/>
    </location>
</feature>
<sequence length="267" mass="29568">MKRTIAVRAYVGATAQIVQARELLSARILIDSPTIIVVLRGRKRLRWGGQERVVESGCAIAVAEQQTFDVVNTPCTSTGVYEAQWLACDGTVTAQYSEGPVKGQRIGDVHVLKSGGTSFLQAFAHAREGILYPAEVPTEVAKVRMTEMLTWLDHDGAYFGHSQRPSLVRQVRRRIADDLSAIWTAPRMADLLGVSEATLRRRLSDEGTSFHALLVDVRMSRALTLLQVTDLPVTQIALEIGYSSPSRFTARFRQRFGYGPSDVRRPV</sequence>
<name>A0ABW9E6H9_9BURK</name>
<organism evidence="5 6">
    <name type="scientific">Paraburkholderia metrosideri</name>
    <dbReference type="NCBI Taxonomy" id="580937"/>
    <lineage>
        <taxon>Bacteria</taxon>
        <taxon>Pseudomonadati</taxon>
        <taxon>Pseudomonadota</taxon>
        <taxon>Betaproteobacteria</taxon>
        <taxon>Burkholderiales</taxon>
        <taxon>Burkholderiaceae</taxon>
        <taxon>Paraburkholderia</taxon>
    </lineage>
</organism>
<evidence type="ECO:0000256" key="2">
    <source>
        <dbReference type="ARBA" id="ARBA00023125"/>
    </source>
</evidence>
<dbReference type="SUPFAM" id="SSF46689">
    <property type="entry name" value="Homeodomain-like"/>
    <property type="match status" value="1"/>
</dbReference>
<dbReference type="RefSeq" id="WP_408340305.1">
    <property type="nucleotide sequence ID" value="NZ_JAQQCF010000047.1"/>
</dbReference>
<accession>A0ABW9E6H9</accession>
<dbReference type="PROSITE" id="PS01124">
    <property type="entry name" value="HTH_ARAC_FAMILY_2"/>
    <property type="match status" value="1"/>
</dbReference>
<evidence type="ECO:0000313" key="6">
    <source>
        <dbReference type="Proteomes" id="UP001629432"/>
    </source>
</evidence>
<keyword evidence="2" id="KW-0238">DNA-binding</keyword>
<dbReference type="SMART" id="SM00342">
    <property type="entry name" value="HTH_ARAC"/>
    <property type="match status" value="1"/>
</dbReference>
<evidence type="ECO:0000256" key="1">
    <source>
        <dbReference type="ARBA" id="ARBA00023015"/>
    </source>
</evidence>
<dbReference type="InterPro" id="IPR018060">
    <property type="entry name" value="HTH_AraC"/>
</dbReference>
<evidence type="ECO:0000313" key="5">
    <source>
        <dbReference type="EMBL" id="MFM0641721.1"/>
    </source>
</evidence>
<comment type="caution">
    <text evidence="5">The sequence shown here is derived from an EMBL/GenBank/DDBJ whole genome shotgun (WGS) entry which is preliminary data.</text>
</comment>
<dbReference type="InterPro" id="IPR009057">
    <property type="entry name" value="Homeodomain-like_sf"/>
</dbReference>
<proteinExistence type="predicted"/>
<dbReference type="EMBL" id="JAQQCF010000047">
    <property type="protein sequence ID" value="MFM0641721.1"/>
    <property type="molecule type" value="Genomic_DNA"/>
</dbReference>
<gene>
    <name evidence="5" type="ORF">PQQ63_34090</name>
</gene>
<dbReference type="InterPro" id="IPR020449">
    <property type="entry name" value="Tscrpt_reg_AraC-type_HTH"/>
</dbReference>
<keyword evidence="3" id="KW-0804">Transcription</keyword>
<dbReference type="PRINTS" id="PR00032">
    <property type="entry name" value="HTHARAC"/>
</dbReference>
<keyword evidence="1" id="KW-0805">Transcription regulation</keyword>
<dbReference type="Pfam" id="PF12833">
    <property type="entry name" value="HTH_18"/>
    <property type="match status" value="1"/>
</dbReference>
<dbReference type="PANTHER" id="PTHR47894:SF4">
    <property type="entry name" value="HTH-TYPE TRANSCRIPTIONAL REGULATOR GADX"/>
    <property type="match status" value="1"/>
</dbReference>
<reference evidence="5 6" key="1">
    <citation type="journal article" date="2024" name="Chem. Sci.">
        <title>Discovery of megapolipeptins by genome mining of a Burkholderiales bacteria collection.</title>
        <authorList>
            <person name="Paulo B.S."/>
            <person name="Recchia M.J.J."/>
            <person name="Lee S."/>
            <person name="Fergusson C.H."/>
            <person name="Romanowski S.B."/>
            <person name="Hernandez A."/>
            <person name="Krull N."/>
            <person name="Liu D.Y."/>
            <person name="Cavanagh H."/>
            <person name="Bos A."/>
            <person name="Gray C.A."/>
            <person name="Murphy B.T."/>
            <person name="Linington R.G."/>
            <person name="Eustaquio A.S."/>
        </authorList>
    </citation>
    <scope>NUCLEOTIDE SEQUENCE [LARGE SCALE GENOMIC DNA]</scope>
    <source>
        <strain evidence="5 6">RL17-338-BIC-A</strain>
    </source>
</reference>